<dbReference type="InterPro" id="IPR013762">
    <property type="entry name" value="Integrase-like_cat_sf"/>
</dbReference>
<dbReference type="SUPFAM" id="SSF56349">
    <property type="entry name" value="DNA breaking-rejoining enzymes"/>
    <property type="match status" value="1"/>
</dbReference>
<feature type="domain" description="Tyr recombinase" evidence="6">
    <location>
        <begin position="125"/>
        <end position="314"/>
    </location>
</feature>
<evidence type="ECO:0000256" key="2">
    <source>
        <dbReference type="ARBA" id="ARBA00022908"/>
    </source>
</evidence>
<evidence type="ECO:0000259" key="6">
    <source>
        <dbReference type="PROSITE" id="PS51898"/>
    </source>
</evidence>
<dbReference type="InterPro" id="IPR044068">
    <property type="entry name" value="CB"/>
</dbReference>
<evidence type="ECO:0000256" key="3">
    <source>
        <dbReference type="ARBA" id="ARBA00023125"/>
    </source>
</evidence>
<keyword evidence="2" id="KW-0229">DNA integration</keyword>
<dbReference type="GO" id="GO:0006310">
    <property type="term" value="P:DNA recombination"/>
    <property type="evidence" value="ECO:0007669"/>
    <property type="project" value="UniProtKB-KW"/>
</dbReference>
<dbReference type="Pfam" id="PF00589">
    <property type="entry name" value="Phage_integrase"/>
    <property type="match status" value="1"/>
</dbReference>
<dbReference type="PANTHER" id="PTHR30349:SF81">
    <property type="entry name" value="TYROSINE RECOMBINASE XERC"/>
    <property type="match status" value="1"/>
</dbReference>
<keyword evidence="4" id="KW-0233">DNA recombination</keyword>
<dbReference type="AlphaFoldDB" id="A0A2Z5G8L4"/>
<keyword evidence="3 5" id="KW-0238">DNA-binding</keyword>
<keyword evidence="1" id="KW-0159">Chromosome partition</keyword>
<dbReference type="GO" id="GO:0003677">
    <property type="term" value="F:DNA binding"/>
    <property type="evidence" value="ECO:0007669"/>
    <property type="project" value="UniProtKB-UniRule"/>
</dbReference>
<dbReference type="PROSITE" id="PS51898">
    <property type="entry name" value="TYR_RECOMBINASE"/>
    <property type="match status" value="1"/>
</dbReference>
<proteinExistence type="predicted"/>
<dbReference type="EMBL" id="CP030840">
    <property type="protein sequence ID" value="AXC15593.1"/>
    <property type="molecule type" value="Genomic_DNA"/>
</dbReference>
<name>A0A2Z5G8L4_9BACT</name>
<gene>
    <name evidence="8" type="ORF">ACPOL_6359</name>
</gene>
<organism evidence="8 9">
    <name type="scientific">Acidisarcina polymorpha</name>
    <dbReference type="NCBI Taxonomy" id="2211140"/>
    <lineage>
        <taxon>Bacteria</taxon>
        <taxon>Pseudomonadati</taxon>
        <taxon>Acidobacteriota</taxon>
        <taxon>Terriglobia</taxon>
        <taxon>Terriglobales</taxon>
        <taxon>Acidobacteriaceae</taxon>
        <taxon>Acidisarcina</taxon>
    </lineage>
</organism>
<evidence type="ECO:0000313" key="9">
    <source>
        <dbReference type="Proteomes" id="UP000253606"/>
    </source>
</evidence>
<evidence type="ECO:0000256" key="1">
    <source>
        <dbReference type="ARBA" id="ARBA00022829"/>
    </source>
</evidence>
<dbReference type="InterPro" id="IPR010998">
    <property type="entry name" value="Integrase_recombinase_N"/>
</dbReference>
<accession>A0A2Z5G8L4</accession>
<sequence>MNKKQSDKHTLGSWVRRFLMEHLPDDRNLSRNTQQSYRDALRLLIVFAASLLHKKADELRVADIDADLVRAFLRYLEEKRGCTISTRNQRLAAIHAMATFIGQRSPEDLGWSAQLRAVEFKRSTHLPVGYLDKREIDALLAVPDQSTRIGYRDHVLLLFLYNSGARADEAAQLEIGDLTLRSDGTSTLSSVRLKGKGNKVRLCPLWASTVLALRELTRGREDHERVFLSRAAEPLTRFGVHDIVTRHARAAATSVPEMQKKKIVPHTIRHTTATHLLRAGVDINTIRAWLGHVSLDTTNIYAETDLDMKAKALGMCEQNQPPGRKRWRDNPDLLTFLAQL</sequence>
<evidence type="ECO:0000313" key="8">
    <source>
        <dbReference type="EMBL" id="AXC15593.1"/>
    </source>
</evidence>
<dbReference type="Pfam" id="PF02899">
    <property type="entry name" value="Phage_int_SAM_1"/>
    <property type="match status" value="1"/>
</dbReference>
<dbReference type="PROSITE" id="PS51900">
    <property type="entry name" value="CB"/>
    <property type="match status" value="1"/>
</dbReference>
<feature type="domain" description="Core-binding (CB)" evidence="7">
    <location>
        <begin position="9"/>
        <end position="102"/>
    </location>
</feature>
<dbReference type="KEGG" id="abas:ACPOL_6359"/>
<dbReference type="InterPro" id="IPR050090">
    <property type="entry name" value="Tyrosine_recombinase_XerCD"/>
</dbReference>
<evidence type="ECO:0000256" key="4">
    <source>
        <dbReference type="ARBA" id="ARBA00023172"/>
    </source>
</evidence>
<dbReference type="InterPro" id="IPR011010">
    <property type="entry name" value="DNA_brk_join_enz"/>
</dbReference>
<dbReference type="InterPro" id="IPR004107">
    <property type="entry name" value="Integrase_SAM-like_N"/>
</dbReference>
<dbReference type="Gene3D" id="1.10.443.10">
    <property type="entry name" value="Intergrase catalytic core"/>
    <property type="match status" value="1"/>
</dbReference>
<keyword evidence="9" id="KW-1185">Reference proteome</keyword>
<evidence type="ECO:0000259" key="7">
    <source>
        <dbReference type="PROSITE" id="PS51900"/>
    </source>
</evidence>
<dbReference type="PANTHER" id="PTHR30349">
    <property type="entry name" value="PHAGE INTEGRASE-RELATED"/>
    <property type="match status" value="1"/>
</dbReference>
<dbReference type="Proteomes" id="UP000253606">
    <property type="component" value="Chromosome"/>
</dbReference>
<reference evidence="8 9" key="1">
    <citation type="journal article" date="2018" name="Front. Microbiol.">
        <title>Hydrolytic Capabilities as a Key to Environmental Success: Chitinolytic and Cellulolytic Acidobacteria From Acidic Sub-arctic Soils and Boreal Peatlands.</title>
        <authorList>
            <person name="Belova S.E."/>
            <person name="Ravin N.V."/>
            <person name="Pankratov T.A."/>
            <person name="Rakitin A.L."/>
            <person name="Ivanova A.A."/>
            <person name="Beletsky A.V."/>
            <person name="Mardanov A.V."/>
            <person name="Sinninghe Damste J.S."/>
            <person name="Dedysh S.N."/>
        </authorList>
    </citation>
    <scope>NUCLEOTIDE SEQUENCE [LARGE SCALE GENOMIC DNA]</scope>
    <source>
        <strain evidence="8 9">SBC82</strain>
    </source>
</reference>
<evidence type="ECO:0000256" key="5">
    <source>
        <dbReference type="PROSITE-ProRule" id="PRU01248"/>
    </source>
</evidence>
<dbReference type="GO" id="GO:0015074">
    <property type="term" value="P:DNA integration"/>
    <property type="evidence" value="ECO:0007669"/>
    <property type="project" value="UniProtKB-KW"/>
</dbReference>
<dbReference type="OrthoDB" id="107900at2"/>
<dbReference type="GO" id="GO:0007059">
    <property type="term" value="P:chromosome segregation"/>
    <property type="evidence" value="ECO:0007669"/>
    <property type="project" value="UniProtKB-KW"/>
</dbReference>
<dbReference type="Gene3D" id="1.10.150.130">
    <property type="match status" value="1"/>
</dbReference>
<dbReference type="RefSeq" id="WP_114210243.1">
    <property type="nucleotide sequence ID" value="NZ_CP030840.1"/>
</dbReference>
<dbReference type="SUPFAM" id="SSF47823">
    <property type="entry name" value="lambda integrase-like, N-terminal domain"/>
    <property type="match status" value="1"/>
</dbReference>
<dbReference type="InterPro" id="IPR002104">
    <property type="entry name" value="Integrase_catalytic"/>
</dbReference>
<protein>
    <submittedName>
        <fullName evidence="8">Putative integrase/recombinase</fullName>
    </submittedName>
</protein>